<reference evidence="1" key="1">
    <citation type="submission" date="2014-11" db="EMBL/GenBank/DDBJ databases">
        <authorList>
            <person name="Amaro Gonzalez C."/>
        </authorList>
    </citation>
    <scope>NUCLEOTIDE SEQUENCE</scope>
</reference>
<dbReference type="AlphaFoldDB" id="A0A0E9TR78"/>
<accession>A0A0E9TR78</accession>
<proteinExistence type="predicted"/>
<name>A0A0E9TR78_ANGAN</name>
<protein>
    <submittedName>
        <fullName evidence="1">Uncharacterized protein</fullName>
    </submittedName>
</protein>
<evidence type="ECO:0000313" key="1">
    <source>
        <dbReference type="EMBL" id="JAH55385.1"/>
    </source>
</evidence>
<organism evidence="1">
    <name type="scientific">Anguilla anguilla</name>
    <name type="common">European freshwater eel</name>
    <name type="synonym">Muraena anguilla</name>
    <dbReference type="NCBI Taxonomy" id="7936"/>
    <lineage>
        <taxon>Eukaryota</taxon>
        <taxon>Metazoa</taxon>
        <taxon>Chordata</taxon>
        <taxon>Craniata</taxon>
        <taxon>Vertebrata</taxon>
        <taxon>Euteleostomi</taxon>
        <taxon>Actinopterygii</taxon>
        <taxon>Neopterygii</taxon>
        <taxon>Teleostei</taxon>
        <taxon>Anguilliformes</taxon>
        <taxon>Anguillidae</taxon>
        <taxon>Anguilla</taxon>
    </lineage>
</organism>
<dbReference type="EMBL" id="GBXM01053192">
    <property type="protein sequence ID" value="JAH55385.1"/>
    <property type="molecule type" value="Transcribed_RNA"/>
</dbReference>
<sequence>MLHSCWSSECWVVMAPCDMFTMSKDAIHPCGQVFPEAESDHKSVKRNEFSTASCISITEDHNC</sequence>
<reference evidence="1" key="2">
    <citation type="journal article" date="2015" name="Fish Shellfish Immunol.">
        <title>Early steps in the European eel (Anguilla anguilla)-Vibrio vulnificus interaction in the gills: Role of the RtxA13 toxin.</title>
        <authorList>
            <person name="Callol A."/>
            <person name="Pajuelo D."/>
            <person name="Ebbesson L."/>
            <person name="Teles M."/>
            <person name="MacKenzie S."/>
            <person name="Amaro C."/>
        </authorList>
    </citation>
    <scope>NUCLEOTIDE SEQUENCE</scope>
</reference>